<keyword evidence="7" id="KW-1185">Reference proteome</keyword>
<dbReference type="PANTHER" id="PTHR43284">
    <property type="entry name" value="ASPARAGINE SYNTHETASE (GLUTAMINE-HYDROLYZING)"/>
    <property type="match status" value="1"/>
</dbReference>
<feature type="domain" description="Asparagine synthetase" evidence="5">
    <location>
        <begin position="53"/>
        <end position="433"/>
    </location>
</feature>
<evidence type="ECO:0000256" key="2">
    <source>
        <dbReference type="ARBA" id="ARBA00012737"/>
    </source>
</evidence>
<dbReference type="PANTHER" id="PTHR43284:SF1">
    <property type="entry name" value="ASPARAGINE SYNTHETASE"/>
    <property type="match status" value="1"/>
</dbReference>
<evidence type="ECO:0000259" key="5">
    <source>
        <dbReference type="Pfam" id="PF00733"/>
    </source>
</evidence>
<keyword evidence="3" id="KW-0028">Amino-acid biosynthesis</keyword>
<dbReference type="InterPro" id="IPR051786">
    <property type="entry name" value="ASN_synthetase/amidase"/>
</dbReference>
<sequence length="452" mass="49355">MPHPLASGALWRDVHAVPPGHAVEISPDGRVLTRRWWQPPARELPLREAAAGLRDALRRAVSLRVRPGEVVGADLSGGMDSTSLCFLAAEAGARLAAVTLDWRAPTNQDRTYATDAARHLTGVEHILFASAEVPAHFSGLDEHQDLTDEPTVALRDWKQQQYLADAMLARGARWRMSGHGGDHVVQPPPAYLHRLLRHAPGSGMRHAAALRAQHRWPRGVSVRTLLDTRSYASWLTDTATQLPKPSPPTGPGWGMRPQLPPWASEQTIQLCRDRLHAAAQDAEPLHHERGRHAWIHTIQQAGQVAGHLSHHAALAGLPVHTPFCDDAVIDAALAARPYEAATPWSYKPLLATALHGLVPAPVLERTTKDHCGIEWHEGLRLHRPVLAAWAGDSRLVAAGLADEEQLHRALLSPELLTGGAVELEATLGAEAWLRDLEHTHQPKEKDVAPTTP</sequence>
<dbReference type="EC" id="6.3.5.4" evidence="2"/>
<dbReference type="RefSeq" id="WP_274046415.1">
    <property type="nucleotide sequence ID" value="NZ_JANCPR020000032.1"/>
</dbReference>
<dbReference type="InterPro" id="IPR001962">
    <property type="entry name" value="Asn_synthase"/>
</dbReference>
<dbReference type="EMBL" id="JANCPR020000032">
    <property type="protein sequence ID" value="MDJ1135721.1"/>
    <property type="molecule type" value="Genomic_DNA"/>
</dbReference>
<dbReference type="SUPFAM" id="SSF52402">
    <property type="entry name" value="Adenine nucleotide alpha hydrolases-like"/>
    <property type="match status" value="1"/>
</dbReference>
<name>A0ABT7A349_9ACTN</name>
<comment type="pathway">
    <text evidence="1">Amino-acid biosynthesis; L-asparagine biosynthesis; L-asparagine from L-aspartate (L-Gln route): step 1/1.</text>
</comment>
<comment type="catalytic activity">
    <reaction evidence="4">
        <text>L-aspartate + L-glutamine + ATP + H2O = L-asparagine + L-glutamate + AMP + diphosphate + H(+)</text>
        <dbReference type="Rhea" id="RHEA:12228"/>
        <dbReference type="ChEBI" id="CHEBI:15377"/>
        <dbReference type="ChEBI" id="CHEBI:15378"/>
        <dbReference type="ChEBI" id="CHEBI:29985"/>
        <dbReference type="ChEBI" id="CHEBI:29991"/>
        <dbReference type="ChEBI" id="CHEBI:30616"/>
        <dbReference type="ChEBI" id="CHEBI:33019"/>
        <dbReference type="ChEBI" id="CHEBI:58048"/>
        <dbReference type="ChEBI" id="CHEBI:58359"/>
        <dbReference type="ChEBI" id="CHEBI:456215"/>
        <dbReference type="EC" id="6.3.5.4"/>
    </reaction>
</comment>
<gene>
    <name evidence="6" type="ORF">NMN56_027965</name>
</gene>
<proteinExistence type="predicted"/>
<reference evidence="6 7" key="1">
    <citation type="submission" date="2023-05" db="EMBL/GenBank/DDBJ databases">
        <title>Streptantibioticus silvisoli sp. nov., acidotolerant actinomycetes 1 from pine litter.</title>
        <authorList>
            <person name="Swiecimska M."/>
            <person name="Golinska P."/>
            <person name="Sangal V."/>
            <person name="Wachnowicz B."/>
            <person name="Goodfellow M."/>
        </authorList>
    </citation>
    <scope>NUCLEOTIDE SEQUENCE [LARGE SCALE GENOMIC DNA]</scope>
    <source>
        <strain evidence="6 7">DSM 42109</strain>
    </source>
</reference>
<protein>
    <recommendedName>
        <fullName evidence="2">asparagine synthase (glutamine-hydrolyzing)</fullName>
        <ecNumber evidence="2">6.3.5.4</ecNumber>
    </recommendedName>
</protein>
<dbReference type="Proteomes" id="UP001214441">
    <property type="component" value="Unassembled WGS sequence"/>
</dbReference>
<dbReference type="Gene3D" id="3.40.50.620">
    <property type="entry name" value="HUPs"/>
    <property type="match status" value="1"/>
</dbReference>
<comment type="caution">
    <text evidence="6">The sequence shown here is derived from an EMBL/GenBank/DDBJ whole genome shotgun (WGS) entry which is preliminary data.</text>
</comment>
<keyword evidence="3" id="KW-0061">Asparagine biosynthesis</keyword>
<evidence type="ECO:0000256" key="3">
    <source>
        <dbReference type="ARBA" id="ARBA00022888"/>
    </source>
</evidence>
<evidence type="ECO:0000256" key="1">
    <source>
        <dbReference type="ARBA" id="ARBA00005187"/>
    </source>
</evidence>
<evidence type="ECO:0000313" key="6">
    <source>
        <dbReference type="EMBL" id="MDJ1135721.1"/>
    </source>
</evidence>
<accession>A0ABT7A349</accession>
<evidence type="ECO:0000313" key="7">
    <source>
        <dbReference type="Proteomes" id="UP001214441"/>
    </source>
</evidence>
<dbReference type="InterPro" id="IPR014729">
    <property type="entry name" value="Rossmann-like_a/b/a_fold"/>
</dbReference>
<organism evidence="6 7">
    <name type="scientific">Streptomyces iconiensis</name>
    <dbReference type="NCBI Taxonomy" id="1384038"/>
    <lineage>
        <taxon>Bacteria</taxon>
        <taxon>Bacillati</taxon>
        <taxon>Actinomycetota</taxon>
        <taxon>Actinomycetes</taxon>
        <taxon>Kitasatosporales</taxon>
        <taxon>Streptomycetaceae</taxon>
        <taxon>Streptomyces</taxon>
    </lineage>
</organism>
<evidence type="ECO:0000256" key="4">
    <source>
        <dbReference type="ARBA" id="ARBA00048741"/>
    </source>
</evidence>
<dbReference type="Pfam" id="PF00733">
    <property type="entry name" value="Asn_synthase"/>
    <property type="match status" value="1"/>
</dbReference>